<dbReference type="CDD" id="cd04301">
    <property type="entry name" value="NAT_SF"/>
    <property type="match status" value="1"/>
</dbReference>
<dbReference type="Pfam" id="PF00583">
    <property type="entry name" value="Acetyltransf_1"/>
    <property type="match status" value="1"/>
</dbReference>
<dbReference type="SFLD" id="SFLDG00358">
    <property type="entry name" value="Main_(cytGST)"/>
    <property type="match status" value="1"/>
</dbReference>
<dbReference type="PANTHER" id="PTHR44051:SF2">
    <property type="entry name" value="HYPOTHETICAL GLUTATHIONE S-TRANSFERASE LIKE PROTEIN"/>
    <property type="match status" value="1"/>
</dbReference>
<feature type="domain" description="GST C-terminal" evidence="2">
    <location>
        <begin position="83"/>
        <end position="207"/>
    </location>
</feature>
<evidence type="ECO:0000259" key="1">
    <source>
        <dbReference type="PROSITE" id="PS50404"/>
    </source>
</evidence>
<dbReference type="PROSITE" id="PS51186">
    <property type="entry name" value="GNAT"/>
    <property type="match status" value="1"/>
</dbReference>
<dbReference type="PROSITE" id="PS50405">
    <property type="entry name" value="GST_CTER"/>
    <property type="match status" value="1"/>
</dbReference>
<name>A0ABV4FAS2_BRAEL</name>
<proteinExistence type="predicted"/>
<dbReference type="InterPro" id="IPR036249">
    <property type="entry name" value="Thioredoxin-like_sf"/>
</dbReference>
<dbReference type="Gene3D" id="1.20.1050.10">
    <property type="match status" value="1"/>
</dbReference>
<dbReference type="InterPro" id="IPR040079">
    <property type="entry name" value="Glutathione_S-Trfase"/>
</dbReference>
<accession>A0ABV4FAS2</accession>
<sequence length="359" mass="39987">MKIYGDANSGNCLKVKWVCDRLALPYTWVEIDTMKGGSRTAEFLKRNGWGQVPTVELDDGRTLAQSNAIIRYLARGSDLIPSDPYRAAQMDAWMFWEQNSHEPYVAVCRFQAVYLGKAISEIDPNLVKRGYVALDHLERHLAGTQFLVGDAFSLADVSLLAYTRVAEDGGLELARYPAIRRWIADAERVLALPPVRWPQVNAAMTEASSITIRRARREDVAAIVGMLADDPLGSARERIEDPLPQSYYEAFARVERDPNLQLVVAVDGEGVVVGCLQLAVLPGISSQGGSRGLLEDVRVAKHCRSRGIGEKLVQWAVTEARARGCMLVELLTHQTRVDAQRFYERLGFARSHVGMTIRF</sequence>
<dbReference type="PROSITE" id="PS50404">
    <property type="entry name" value="GST_NTER"/>
    <property type="match status" value="1"/>
</dbReference>
<feature type="domain" description="N-acetyltransferase" evidence="3">
    <location>
        <begin position="210"/>
        <end position="359"/>
    </location>
</feature>
<dbReference type="SFLD" id="SFLDS00019">
    <property type="entry name" value="Glutathione_Transferase_(cytos"/>
    <property type="match status" value="1"/>
</dbReference>
<dbReference type="EMBL" id="JBGBZA010000002">
    <property type="protein sequence ID" value="MEY9320576.1"/>
    <property type="molecule type" value="Genomic_DNA"/>
</dbReference>
<dbReference type="SUPFAM" id="SSF55729">
    <property type="entry name" value="Acyl-CoA N-acyltransferases (Nat)"/>
    <property type="match status" value="1"/>
</dbReference>
<dbReference type="InterPro" id="IPR010987">
    <property type="entry name" value="Glutathione-S-Trfase_C-like"/>
</dbReference>
<reference evidence="4 5" key="1">
    <citation type="submission" date="2024-07" db="EMBL/GenBank/DDBJ databases">
        <title>Genomic Encyclopedia of Type Strains, Phase V (KMG-V): Genome sequencing to study the core and pangenomes of soil and plant-associated prokaryotes.</title>
        <authorList>
            <person name="Whitman W."/>
        </authorList>
    </citation>
    <scope>NUCLEOTIDE SEQUENCE [LARGE SCALE GENOMIC DNA]</scope>
    <source>
        <strain evidence="4 5">USDA 415</strain>
    </source>
</reference>
<dbReference type="SUPFAM" id="SSF52833">
    <property type="entry name" value="Thioredoxin-like"/>
    <property type="match status" value="1"/>
</dbReference>
<dbReference type="CDD" id="cd03056">
    <property type="entry name" value="GST_N_4"/>
    <property type="match status" value="1"/>
</dbReference>
<dbReference type="PANTHER" id="PTHR44051">
    <property type="entry name" value="GLUTATHIONE S-TRANSFERASE-RELATED"/>
    <property type="match status" value="1"/>
</dbReference>
<evidence type="ECO:0000259" key="2">
    <source>
        <dbReference type="PROSITE" id="PS50405"/>
    </source>
</evidence>
<keyword evidence="5" id="KW-1185">Reference proteome</keyword>
<evidence type="ECO:0000313" key="4">
    <source>
        <dbReference type="EMBL" id="MEY9320576.1"/>
    </source>
</evidence>
<dbReference type="InterPro" id="IPR016181">
    <property type="entry name" value="Acyl_CoA_acyltransferase"/>
</dbReference>
<evidence type="ECO:0000313" key="5">
    <source>
        <dbReference type="Proteomes" id="UP001565471"/>
    </source>
</evidence>
<comment type="caution">
    <text evidence="4">The sequence shown here is derived from an EMBL/GenBank/DDBJ whole genome shotgun (WGS) entry which is preliminary data.</text>
</comment>
<dbReference type="Pfam" id="PF13409">
    <property type="entry name" value="GST_N_2"/>
    <property type="match status" value="1"/>
</dbReference>
<gene>
    <name evidence="4" type="ORF">ABIF29_007375</name>
</gene>
<dbReference type="Proteomes" id="UP001565471">
    <property type="component" value="Unassembled WGS sequence"/>
</dbReference>
<protein>
    <submittedName>
        <fullName evidence="4">Glutathione S-transferase/ribosomal protein S18 acetylase RimI-like enzyme</fullName>
    </submittedName>
</protein>
<dbReference type="InterPro" id="IPR036282">
    <property type="entry name" value="Glutathione-S-Trfase_C_sf"/>
</dbReference>
<dbReference type="InterPro" id="IPR004045">
    <property type="entry name" value="Glutathione_S-Trfase_N"/>
</dbReference>
<dbReference type="Pfam" id="PF13410">
    <property type="entry name" value="GST_C_2"/>
    <property type="match status" value="1"/>
</dbReference>
<dbReference type="InterPro" id="IPR000182">
    <property type="entry name" value="GNAT_dom"/>
</dbReference>
<dbReference type="SUPFAM" id="SSF47616">
    <property type="entry name" value="GST C-terminal domain-like"/>
    <property type="match status" value="1"/>
</dbReference>
<dbReference type="Gene3D" id="3.40.30.10">
    <property type="entry name" value="Glutaredoxin"/>
    <property type="match status" value="1"/>
</dbReference>
<evidence type="ECO:0000259" key="3">
    <source>
        <dbReference type="PROSITE" id="PS51186"/>
    </source>
</evidence>
<organism evidence="4 5">
    <name type="scientific">Bradyrhizobium elkanii</name>
    <dbReference type="NCBI Taxonomy" id="29448"/>
    <lineage>
        <taxon>Bacteria</taxon>
        <taxon>Pseudomonadati</taxon>
        <taxon>Pseudomonadota</taxon>
        <taxon>Alphaproteobacteria</taxon>
        <taxon>Hyphomicrobiales</taxon>
        <taxon>Nitrobacteraceae</taxon>
        <taxon>Bradyrhizobium</taxon>
    </lineage>
</organism>
<feature type="domain" description="GST N-terminal" evidence="1">
    <location>
        <begin position="1"/>
        <end position="81"/>
    </location>
</feature>
<dbReference type="Gene3D" id="3.40.630.30">
    <property type="match status" value="1"/>
</dbReference>